<dbReference type="Proteomes" id="UP000574390">
    <property type="component" value="Unassembled WGS sequence"/>
</dbReference>
<accession>A0A7J6RNM1</accession>
<evidence type="ECO:0000313" key="2">
    <source>
        <dbReference type="Proteomes" id="UP000574390"/>
    </source>
</evidence>
<evidence type="ECO:0000313" key="1">
    <source>
        <dbReference type="EMBL" id="KAF4721836.1"/>
    </source>
</evidence>
<proteinExistence type="predicted"/>
<feature type="non-terminal residue" evidence="1">
    <location>
        <position position="148"/>
    </location>
</feature>
<dbReference type="AlphaFoldDB" id="A0A7J6RNM1"/>
<feature type="non-terminal residue" evidence="1">
    <location>
        <position position="1"/>
    </location>
</feature>
<comment type="caution">
    <text evidence="1">The sequence shown here is derived from an EMBL/GenBank/DDBJ whole genome shotgun (WGS) entry which is preliminary data.</text>
</comment>
<organism evidence="1 2">
    <name type="scientific">Perkinsus olseni</name>
    <name type="common">Perkinsus atlanticus</name>
    <dbReference type="NCBI Taxonomy" id="32597"/>
    <lineage>
        <taxon>Eukaryota</taxon>
        <taxon>Sar</taxon>
        <taxon>Alveolata</taxon>
        <taxon>Perkinsozoa</taxon>
        <taxon>Perkinsea</taxon>
        <taxon>Perkinsida</taxon>
        <taxon>Perkinsidae</taxon>
        <taxon>Perkinsus</taxon>
    </lineage>
</organism>
<reference evidence="1 2" key="1">
    <citation type="submission" date="2020-04" db="EMBL/GenBank/DDBJ databases">
        <title>Perkinsus olseni comparative genomics.</title>
        <authorList>
            <person name="Bogema D.R."/>
        </authorList>
    </citation>
    <scope>NUCLEOTIDE SEQUENCE [LARGE SCALE GENOMIC DNA]</scope>
    <source>
        <strain evidence="1">ATCC PRA-205</strain>
    </source>
</reference>
<dbReference type="EMBL" id="JABANM010021050">
    <property type="protein sequence ID" value="KAF4721836.1"/>
    <property type="molecule type" value="Genomic_DNA"/>
</dbReference>
<sequence length="148" mass="16450">LFDQAMEQTPQARRAELYAMRLCYIVDDTIRMLSHWKSAELSYVFSLLHMTRLLASFFLPCFACHWTPPYDDASNESTVSAVAVTGRLRMKTDWPVGLPWLVTPASALPLGSNHTDLGSTVTLLAEEASLNRSASSQTCPCRGLPLKD</sequence>
<gene>
    <name evidence="1" type="ORF">FOZ62_019804</name>
</gene>
<protein>
    <submittedName>
        <fullName evidence="1">Uncharacterized protein</fullName>
    </submittedName>
</protein>
<name>A0A7J6RNM1_PEROL</name>